<dbReference type="Proteomes" id="UP001366503">
    <property type="component" value="Unassembled WGS sequence"/>
</dbReference>
<dbReference type="PIRSF" id="PIRSF018008">
    <property type="entry name" value="UCP018008"/>
    <property type="match status" value="1"/>
</dbReference>
<organism evidence="1 2">
    <name type="scientific">Mesorhizobium argentiipisi</name>
    <dbReference type="NCBI Taxonomy" id="3015175"/>
    <lineage>
        <taxon>Bacteria</taxon>
        <taxon>Pseudomonadati</taxon>
        <taxon>Pseudomonadota</taxon>
        <taxon>Alphaproteobacteria</taxon>
        <taxon>Hyphomicrobiales</taxon>
        <taxon>Phyllobacteriaceae</taxon>
        <taxon>Mesorhizobium</taxon>
    </lineage>
</organism>
<gene>
    <name evidence="1" type="ORF">O7A05_24040</name>
</gene>
<evidence type="ECO:0000313" key="1">
    <source>
        <dbReference type="EMBL" id="MEI9405209.1"/>
    </source>
</evidence>
<dbReference type="InterPro" id="IPR008306">
    <property type="entry name" value="UCP018008"/>
</dbReference>
<protein>
    <submittedName>
        <fullName evidence="1">DUF429 domain-containing protein</fullName>
    </submittedName>
</protein>
<keyword evidence="2" id="KW-1185">Reference proteome</keyword>
<dbReference type="InterPro" id="IPR007362">
    <property type="entry name" value="DUF429"/>
</dbReference>
<dbReference type="Pfam" id="PF04250">
    <property type="entry name" value="DUF429"/>
    <property type="match status" value="1"/>
</dbReference>
<evidence type="ECO:0000313" key="2">
    <source>
        <dbReference type="Proteomes" id="UP001366503"/>
    </source>
</evidence>
<accession>A0ABU8KHN4</accession>
<proteinExistence type="predicted"/>
<comment type="caution">
    <text evidence="1">The sequence shown here is derived from an EMBL/GenBank/DDBJ whole genome shotgun (WGS) entry which is preliminary data.</text>
</comment>
<reference evidence="1 2" key="1">
    <citation type="submission" date="2022-12" db="EMBL/GenBank/DDBJ databases">
        <authorList>
            <person name="Muema E."/>
        </authorList>
    </citation>
    <scope>NUCLEOTIDE SEQUENCE [LARGE SCALE GENOMIC DNA]</scope>
    <source>
        <strain evidence="2">1330</strain>
    </source>
</reference>
<sequence>MPELCLKKVWWWEDDLRAVLGIDAAWTAAQPSGVALAVEERGGWRLRAAASSYSTFCALAETTAGPGLAGGPSDALEAANTLVGSPVDLVAVDMPLSRSPIVARRASDDAVSRAYGHRWAGTHTPSAIRPGPVSDKLRASFELKGYELRTSGPVVSGLVEVYPHPALIEFASAERRLPYKFGNRRSYWPDETPKVRALNIQRQMSAIAALMENELSGVAAAMPELDFERASGREWKAYEDMLDAVVCAAVGICVLEGRAVPFGDDQSAIWIPKPGSAKTGVVRTIAGV</sequence>
<dbReference type="RefSeq" id="WP_337095418.1">
    <property type="nucleotide sequence ID" value="NZ_JAPYKO010000020.1"/>
</dbReference>
<name>A0ABU8KHN4_9HYPH</name>
<dbReference type="EMBL" id="JAPYKO010000020">
    <property type="protein sequence ID" value="MEI9405209.1"/>
    <property type="molecule type" value="Genomic_DNA"/>
</dbReference>